<sequence length="428" mass="48376">MEKIMIISSDGHATGRVDDYGPYLDPEFREEYDDYCVEFKKQPRYAFDPEVFKLRADPDVVEEWDREVNAAGVMEGKWDMDVRLAEMDKHGVVADIIFPDFGKPFELHSATQGAKEGAKPLGFKHKQASDRAYNRWLVDFTSPAPERFANVAMIEFDDVDAAIADLHWAKEQGFKGVLCPMFETNEPLFDKKFDPVWSTIEDLGLILNSHGGMSSTNRSGERDIAVDSMPHPACILPIMARHIEFFTHEILDQLIFCGVFERHPNLKVVFTEQGSAWVRPKLAAADYTWKGSYVRSDLRDVVKHSPTEYFQRQCWIGSSLLSRHEVAIRHDIGIDKMMIGTDFPHLEGMWHPSVTEYLRATFGVNHVPVDEARPMMGTTAAKVFDFDLDKLAPIVERIGPDADVVLSEPGSDLYPRGDVHKPAAGALV</sequence>
<keyword evidence="1" id="KW-0456">Lyase</keyword>
<dbReference type="Pfam" id="PF04909">
    <property type="entry name" value="Amidohydro_2"/>
    <property type="match status" value="1"/>
</dbReference>
<dbReference type="GO" id="GO:0016787">
    <property type="term" value="F:hydrolase activity"/>
    <property type="evidence" value="ECO:0007669"/>
    <property type="project" value="UniProtKB-KW"/>
</dbReference>
<comment type="caution">
    <text evidence="3">The sequence shown here is derived from an EMBL/GenBank/DDBJ whole genome shotgun (WGS) entry which is preliminary data.</text>
</comment>
<name>A0ABS4UIG8_9ACTN</name>
<accession>A0ABS4UIG8</accession>
<keyword evidence="3" id="KW-0378">Hydrolase</keyword>
<evidence type="ECO:0000313" key="4">
    <source>
        <dbReference type="Proteomes" id="UP000755585"/>
    </source>
</evidence>
<proteinExistence type="predicted"/>
<dbReference type="SUPFAM" id="SSF51556">
    <property type="entry name" value="Metallo-dependent hydrolases"/>
    <property type="match status" value="1"/>
</dbReference>
<keyword evidence="4" id="KW-1185">Reference proteome</keyword>
<gene>
    <name evidence="3" type="ORF">JOF29_002540</name>
</gene>
<dbReference type="InterPro" id="IPR006680">
    <property type="entry name" value="Amidohydro-rel"/>
</dbReference>
<protein>
    <submittedName>
        <fullName evidence="3">TIM-barrel fold metal-dependent hydrolase</fullName>
    </submittedName>
</protein>
<dbReference type="Gene3D" id="3.20.20.140">
    <property type="entry name" value="Metal-dependent hydrolases"/>
    <property type="match status" value="1"/>
</dbReference>
<dbReference type="EMBL" id="JAGINT010000001">
    <property type="protein sequence ID" value="MBP2351457.1"/>
    <property type="molecule type" value="Genomic_DNA"/>
</dbReference>
<dbReference type="InterPro" id="IPR032466">
    <property type="entry name" value="Metal_Hydrolase"/>
</dbReference>
<feature type="domain" description="Amidohydrolase-related" evidence="2">
    <location>
        <begin position="116"/>
        <end position="386"/>
    </location>
</feature>
<dbReference type="PANTHER" id="PTHR21240">
    <property type="entry name" value="2-AMINO-3-CARBOXYLMUCONATE-6-SEMIALDEHYDE DECARBOXYLASE"/>
    <property type="match status" value="1"/>
</dbReference>
<dbReference type="Proteomes" id="UP000755585">
    <property type="component" value="Unassembled WGS sequence"/>
</dbReference>
<evidence type="ECO:0000256" key="1">
    <source>
        <dbReference type="ARBA" id="ARBA00023239"/>
    </source>
</evidence>
<reference evidence="3 4" key="1">
    <citation type="submission" date="2021-03" db="EMBL/GenBank/DDBJ databases">
        <title>Sequencing the genomes of 1000 actinobacteria strains.</title>
        <authorList>
            <person name="Klenk H.-P."/>
        </authorList>
    </citation>
    <scope>NUCLEOTIDE SEQUENCE [LARGE SCALE GENOMIC DNA]</scope>
    <source>
        <strain evidence="3 4">DSM 18824</strain>
    </source>
</reference>
<dbReference type="RefSeq" id="WP_209694356.1">
    <property type="nucleotide sequence ID" value="NZ_BAAAVU010000042.1"/>
</dbReference>
<dbReference type="InterPro" id="IPR032465">
    <property type="entry name" value="ACMSD"/>
</dbReference>
<evidence type="ECO:0000313" key="3">
    <source>
        <dbReference type="EMBL" id="MBP2351457.1"/>
    </source>
</evidence>
<dbReference type="PANTHER" id="PTHR21240:SF28">
    <property type="entry name" value="ISO-OROTATE DECARBOXYLASE (EUROFUNG)"/>
    <property type="match status" value="1"/>
</dbReference>
<evidence type="ECO:0000259" key="2">
    <source>
        <dbReference type="Pfam" id="PF04909"/>
    </source>
</evidence>
<organism evidence="3 4">
    <name type="scientific">Kribbella aluminosa</name>
    <dbReference type="NCBI Taxonomy" id="416017"/>
    <lineage>
        <taxon>Bacteria</taxon>
        <taxon>Bacillati</taxon>
        <taxon>Actinomycetota</taxon>
        <taxon>Actinomycetes</taxon>
        <taxon>Propionibacteriales</taxon>
        <taxon>Kribbellaceae</taxon>
        <taxon>Kribbella</taxon>
    </lineage>
</organism>